<comment type="cofactor">
    <cofactor evidence="1">
        <name>FAD</name>
        <dbReference type="ChEBI" id="CHEBI:57692"/>
    </cofactor>
</comment>
<dbReference type="HOGENOM" id="CLU_003827_3_0_5"/>
<dbReference type="InterPro" id="IPR017938">
    <property type="entry name" value="Riboflavin_synthase-like_b-brl"/>
</dbReference>
<dbReference type="Gene3D" id="3.40.50.80">
    <property type="entry name" value="Nucleotide-binding domain of ferredoxin-NADP reductase (FNR) module"/>
    <property type="match status" value="1"/>
</dbReference>
<dbReference type="SUPFAM" id="SSF52343">
    <property type="entry name" value="Ferredoxin reductase-like, C-terminal NADP-linked domain"/>
    <property type="match status" value="1"/>
</dbReference>
<proteinExistence type="inferred from homology"/>
<protein>
    <recommendedName>
        <fullName evidence="3">ferredoxin--NADP(+) reductase</fullName>
        <ecNumber evidence="3">1.18.1.2</ecNumber>
    </recommendedName>
</protein>
<dbReference type="InterPro" id="IPR001433">
    <property type="entry name" value="OxRdtase_FAD/NAD-bd"/>
</dbReference>
<keyword evidence="5" id="KW-0547">Nucleotide-binding</keyword>
<comment type="catalytic activity">
    <reaction evidence="9">
        <text>2 reduced [2Fe-2S]-[ferredoxin] + NADP(+) + H(+) = 2 oxidized [2Fe-2S]-[ferredoxin] + NADPH</text>
        <dbReference type="Rhea" id="RHEA:20125"/>
        <dbReference type="Rhea" id="RHEA-COMP:10000"/>
        <dbReference type="Rhea" id="RHEA-COMP:10001"/>
        <dbReference type="ChEBI" id="CHEBI:15378"/>
        <dbReference type="ChEBI" id="CHEBI:33737"/>
        <dbReference type="ChEBI" id="CHEBI:33738"/>
        <dbReference type="ChEBI" id="CHEBI:57783"/>
        <dbReference type="ChEBI" id="CHEBI:58349"/>
        <dbReference type="EC" id="1.18.1.2"/>
    </reaction>
</comment>
<dbReference type="GO" id="GO:0000166">
    <property type="term" value="F:nucleotide binding"/>
    <property type="evidence" value="ECO:0007669"/>
    <property type="project" value="UniProtKB-KW"/>
</dbReference>
<accession>L0ETP6</accession>
<reference evidence="11 12" key="1">
    <citation type="journal article" date="2012" name="Stand. Genomic Sci.">
        <title>Complete genome sequence of Liberibacter crescens BT-1.</title>
        <authorList>
            <person name="Leonard M.T."/>
            <person name="Fagen J.R."/>
            <person name="Davis-Richardson A.G."/>
            <person name="Davis M.J."/>
            <person name="Triplett E.W."/>
        </authorList>
    </citation>
    <scope>NUCLEOTIDE SEQUENCE [LARGE SCALE GENOMIC DNA]</scope>
    <source>
        <strain evidence="11 12">BT-1</strain>
    </source>
</reference>
<dbReference type="Gene3D" id="2.40.30.10">
    <property type="entry name" value="Translation factors"/>
    <property type="match status" value="1"/>
</dbReference>
<dbReference type="Pfam" id="PF00970">
    <property type="entry name" value="FAD_binding_6"/>
    <property type="match status" value="1"/>
</dbReference>
<dbReference type="GO" id="GO:0042167">
    <property type="term" value="P:heme catabolic process"/>
    <property type="evidence" value="ECO:0007669"/>
    <property type="project" value="TreeGrafter"/>
</dbReference>
<dbReference type="eggNOG" id="COG1018">
    <property type="taxonomic scope" value="Bacteria"/>
</dbReference>
<dbReference type="InterPro" id="IPR017927">
    <property type="entry name" value="FAD-bd_FR_type"/>
</dbReference>
<dbReference type="PRINTS" id="PR00371">
    <property type="entry name" value="FPNCR"/>
</dbReference>
<dbReference type="Proteomes" id="UP000010799">
    <property type="component" value="Chromosome"/>
</dbReference>
<dbReference type="SUPFAM" id="SSF63380">
    <property type="entry name" value="Riboflavin synthase domain-like"/>
    <property type="match status" value="1"/>
</dbReference>
<keyword evidence="7" id="KW-0521">NADP</keyword>
<dbReference type="InterPro" id="IPR008333">
    <property type="entry name" value="Cbr1-like_FAD-bd_dom"/>
</dbReference>
<dbReference type="InterPro" id="IPR039261">
    <property type="entry name" value="FNR_nucleotide-bd"/>
</dbReference>
<dbReference type="Pfam" id="PF00175">
    <property type="entry name" value="NAD_binding_1"/>
    <property type="match status" value="1"/>
</dbReference>
<dbReference type="InterPro" id="IPR001709">
    <property type="entry name" value="Flavoprot_Pyr_Nucl_cyt_Rdtase"/>
</dbReference>
<dbReference type="InterPro" id="IPR051930">
    <property type="entry name" value="FNR_type-1"/>
</dbReference>
<evidence type="ECO:0000259" key="10">
    <source>
        <dbReference type="PROSITE" id="PS51384"/>
    </source>
</evidence>
<dbReference type="EC" id="1.18.1.2" evidence="3"/>
<keyword evidence="8" id="KW-0560">Oxidoreductase</keyword>
<evidence type="ECO:0000256" key="8">
    <source>
        <dbReference type="ARBA" id="ARBA00023002"/>
    </source>
</evidence>
<dbReference type="PANTHER" id="PTHR47878:SF1">
    <property type="entry name" value="FLAVODOXIN_FERREDOXIN--NADP REDUCTASE"/>
    <property type="match status" value="1"/>
</dbReference>
<feature type="domain" description="FAD-binding FR-type" evidence="10">
    <location>
        <begin position="11"/>
        <end position="111"/>
    </location>
</feature>
<dbReference type="STRING" id="1215343.B488_02170"/>
<keyword evidence="6" id="KW-0274">FAD</keyword>
<dbReference type="EMBL" id="CP003789">
    <property type="protein sequence ID" value="AGA64210.1"/>
    <property type="molecule type" value="Genomic_DNA"/>
</dbReference>
<keyword evidence="12" id="KW-1185">Reference proteome</keyword>
<dbReference type="InterPro" id="IPR033892">
    <property type="entry name" value="FNR_bac"/>
</dbReference>
<evidence type="ECO:0000256" key="2">
    <source>
        <dbReference type="ARBA" id="ARBA00008312"/>
    </source>
</evidence>
<evidence type="ECO:0000256" key="9">
    <source>
        <dbReference type="ARBA" id="ARBA00047776"/>
    </source>
</evidence>
<dbReference type="PROSITE" id="PS51384">
    <property type="entry name" value="FAD_FR"/>
    <property type="match status" value="1"/>
</dbReference>
<comment type="similarity">
    <text evidence="2">Belongs to the ferredoxin--NADP reductase type 1 family.</text>
</comment>
<organism evidence="11 12">
    <name type="scientific">Liberibacter crescens (strain BT-1)</name>
    <dbReference type="NCBI Taxonomy" id="1215343"/>
    <lineage>
        <taxon>Bacteria</taxon>
        <taxon>Pseudomonadati</taxon>
        <taxon>Pseudomonadota</taxon>
        <taxon>Alphaproteobacteria</taxon>
        <taxon>Hyphomicrobiales</taxon>
        <taxon>Rhizobiaceae</taxon>
        <taxon>Liberibacter</taxon>
    </lineage>
</organism>
<dbReference type="KEGG" id="lcc:B488_02170"/>
<evidence type="ECO:0000256" key="6">
    <source>
        <dbReference type="ARBA" id="ARBA00022827"/>
    </source>
</evidence>
<dbReference type="PANTHER" id="PTHR47878">
    <property type="entry name" value="OXIDOREDUCTASE FAD/NAD(P)-BINDING DOMAIN PROTEIN"/>
    <property type="match status" value="1"/>
</dbReference>
<evidence type="ECO:0000313" key="12">
    <source>
        <dbReference type="Proteomes" id="UP000010799"/>
    </source>
</evidence>
<dbReference type="RefSeq" id="WP_015272637.1">
    <property type="nucleotide sequence ID" value="NC_019907.1"/>
</dbReference>
<sequence length="264" mass="29832">MIDKSSSVLSSAVYIENVITVKHYTDQLFLFCITRPNGFRFRSGEFVMIGLIVNDRPIYRAYSIASPCWDEKLEFFSIKVQDGPLTSHLHKIQPGDSILMHKKSTGTLVLDALIPGKRLYMFSTGTGIAPFASLIRDPETYEKFDEVVLTHSCRNIDDLKYGFDLMDQIQKDDILQEFVGKRLQHYTSVTREDYVHRGRITNLIASGEFYKAVGVHSLNPDCDRAMICGSVSMINDMKILMKAAGFSEGSNSRPGEFVTERAFS</sequence>
<dbReference type="PATRIC" id="fig|1215343.11.peg.225"/>
<keyword evidence="4" id="KW-0285">Flavoprotein</keyword>
<dbReference type="GO" id="GO:0004324">
    <property type="term" value="F:ferredoxin-NADP+ reductase activity"/>
    <property type="evidence" value="ECO:0007669"/>
    <property type="project" value="UniProtKB-EC"/>
</dbReference>
<dbReference type="CDD" id="cd06195">
    <property type="entry name" value="FNR1"/>
    <property type="match status" value="1"/>
</dbReference>
<dbReference type="AlphaFoldDB" id="L0ETP6"/>
<evidence type="ECO:0000256" key="3">
    <source>
        <dbReference type="ARBA" id="ARBA00013223"/>
    </source>
</evidence>
<evidence type="ECO:0000256" key="1">
    <source>
        <dbReference type="ARBA" id="ARBA00001974"/>
    </source>
</evidence>
<evidence type="ECO:0000256" key="4">
    <source>
        <dbReference type="ARBA" id="ARBA00022630"/>
    </source>
</evidence>
<gene>
    <name evidence="11" type="ordered locus">B488_02170</name>
</gene>
<name>L0ETP6_LIBCB</name>
<evidence type="ECO:0000256" key="7">
    <source>
        <dbReference type="ARBA" id="ARBA00022857"/>
    </source>
</evidence>
<dbReference type="GO" id="GO:0034599">
    <property type="term" value="P:cellular response to oxidative stress"/>
    <property type="evidence" value="ECO:0007669"/>
    <property type="project" value="TreeGrafter"/>
</dbReference>
<evidence type="ECO:0000256" key="5">
    <source>
        <dbReference type="ARBA" id="ARBA00022741"/>
    </source>
</evidence>
<evidence type="ECO:0000313" key="11">
    <source>
        <dbReference type="EMBL" id="AGA64210.1"/>
    </source>
</evidence>